<evidence type="ECO:0000313" key="2">
    <source>
        <dbReference type="EnsemblPlants" id="Pp3c19_5630V3.1"/>
    </source>
</evidence>
<dbReference type="Gramene" id="Pp3c19_5630V3.1">
    <property type="protein sequence ID" value="Pp3c19_5630V3.1"/>
    <property type="gene ID" value="Pp3c19_5630"/>
</dbReference>
<dbReference type="AlphaFoldDB" id="A0A2K1IXC3"/>
<evidence type="ECO:0000313" key="1">
    <source>
        <dbReference type="EMBL" id="PNR33918.1"/>
    </source>
</evidence>
<name>A0A2K1IXC3_PHYPA</name>
<keyword evidence="3" id="KW-1185">Reference proteome</keyword>
<accession>A0A2K1IXC3</accession>
<reference evidence="2" key="3">
    <citation type="submission" date="2020-12" db="UniProtKB">
        <authorList>
            <consortium name="EnsemblPlants"/>
        </authorList>
    </citation>
    <scope>IDENTIFICATION</scope>
</reference>
<evidence type="ECO:0000313" key="3">
    <source>
        <dbReference type="Proteomes" id="UP000006727"/>
    </source>
</evidence>
<reference evidence="1 3" key="1">
    <citation type="journal article" date="2008" name="Science">
        <title>The Physcomitrella genome reveals evolutionary insights into the conquest of land by plants.</title>
        <authorList>
            <person name="Rensing S."/>
            <person name="Lang D."/>
            <person name="Zimmer A."/>
            <person name="Terry A."/>
            <person name="Salamov A."/>
            <person name="Shapiro H."/>
            <person name="Nishiyama T."/>
            <person name="Perroud P.-F."/>
            <person name="Lindquist E."/>
            <person name="Kamisugi Y."/>
            <person name="Tanahashi T."/>
            <person name="Sakakibara K."/>
            <person name="Fujita T."/>
            <person name="Oishi K."/>
            <person name="Shin-I T."/>
            <person name="Kuroki Y."/>
            <person name="Toyoda A."/>
            <person name="Suzuki Y."/>
            <person name="Hashimoto A."/>
            <person name="Yamaguchi K."/>
            <person name="Sugano A."/>
            <person name="Kohara Y."/>
            <person name="Fujiyama A."/>
            <person name="Anterola A."/>
            <person name="Aoki S."/>
            <person name="Ashton N."/>
            <person name="Barbazuk W.B."/>
            <person name="Barker E."/>
            <person name="Bennetzen J."/>
            <person name="Bezanilla M."/>
            <person name="Blankenship R."/>
            <person name="Cho S.H."/>
            <person name="Dutcher S."/>
            <person name="Estelle M."/>
            <person name="Fawcett J.A."/>
            <person name="Gundlach H."/>
            <person name="Hanada K."/>
            <person name="Heyl A."/>
            <person name="Hicks K.A."/>
            <person name="Hugh J."/>
            <person name="Lohr M."/>
            <person name="Mayer K."/>
            <person name="Melkozernov A."/>
            <person name="Murata T."/>
            <person name="Nelson D."/>
            <person name="Pils B."/>
            <person name="Prigge M."/>
            <person name="Reiss B."/>
            <person name="Renner T."/>
            <person name="Rombauts S."/>
            <person name="Rushton P."/>
            <person name="Sanderfoot A."/>
            <person name="Schween G."/>
            <person name="Shiu S.-H."/>
            <person name="Stueber K."/>
            <person name="Theodoulou F.L."/>
            <person name="Tu H."/>
            <person name="Van de Peer Y."/>
            <person name="Verrier P.J."/>
            <person name="Waters E."/>
            <person name="Wood A."/>
            <person name="Yang L."/>
            <person name="Cove D."/>
            <person name="Cuming A."/>
            <person name="Hasebe M."/>
            <person name="Lucas S."/>
            <person name="Mishler D.B."/>
            <person name="Reski R."/>
            <person name="Grigoriev I."/>
            <person name="Quatrano R.S."/>
            <person name="Boore J.L."/>
        </authorList>
    </citation>
    <scope>NUCLEOTIDE SEQUENCE [LARGE SCALE GENOMIC DNA]</scope>
    <source>
        <strain evidence="2 3">cv. Gransden 2004</strain>
    </source>
</reference>
<dbReference type="EnsemblPlants" id="Pp3c19_5630V3.1">
    <property type="protein sequence ID" value="Pp3c19_5630V3.1"/>
    <property type="gene ID" value="Pp3c19_5630"/>
</dbReference>
<sequence>MSYNNAVLSGRREVKLLKKNMPRRLKP</sequence>
<organism evidence="1">
    <name type="scientific">Physcomitrium patens</name>
    <name type="common">Spreading-leaved earth moss</name>
    <name type="synonym">Physcomitrella patens</name>
    <dbReference type="NCBI Taxonomy" id="3218"/>
    <lineage>
        <taxon>Eukaryota</taxon>
        <taxon>Viridiplantae</taxon>
        <taxon>Streptophyta</taxon>
        <taxon>Embryophyta</taxon>
        <taxon>Bryophyta</taxon>
        <taxon>Bryophytina</taxon>
        <taxon>Bryopsida</taxon>
        <taxon>Funariidae</taxon>
        <taxon>Funariales</taxon>
        <taxon>Funariaceae</taxon>
        <taxon>Physcomitrium</taxon>
    </lineage>
</organism>
<gene>
    <name evidence="1" type="ORF">PHYPA_023734</name>
</gene>
<dbReference type="EMBL" id="ABEU02000019">
    <property type="protein sequence ID" value="PNR33918.1"/>
    <property type="molecule type" value="Genomic_DNA"/>
</dbReference>
<dbReference type="InParanoid" id="A0A2K1IXC3"/>
<dbReference type="Proteomes" id="UP000006727">
    <property type="component" value="Chromosome 19"/>
</dbReference>
<protein>
    <submittedName>
        <fullName evidence="1 2">Uncharacterized protein</fullName>
    </submittedName>
</protein>
<reference evidence="1 3" key="2">
    <citation type="journal article" date="2018" name="Plant J.">
        <title>The Physcomitrella patens chromosome-scale assembly reveals moss genome structure and evolution.</title>
        <authorList>
            <person name="Lang D."/>
            <person name="Ullrich K.K."/>
            <person name="Murat F."/>
            <person name="Fuchs J."/>
            <person name="Jenkins J."/>
            <person name="Haas F.B."/>
            <person name="Piednoel M."/>
            <person name="Gundlach H."/>
            <person name="Van Bel M."/>
            <person name="Meyberg R."/>
            <person name="Vives C."/>
            <person name="Morata J."/>
            <person name="Symeonidi A."/>
            <person name="Hiss M."/>
            <person name="Muchero W."/>
            <person name="Kamisugi Y."/>
            <person name="Saleh O."/>
            <person name="Blanc G."/>
            <person name="Decker E.L."/>
            <person name="van Gessel N."/>
            <person name="Grimwood J."/>
            <person name="Hayes R.D."/>
            <person name="Graham S.W."/>
            <person name="Gunter L.E."/>
            <person name="McDaniel S.F."/>
            <person name="Hoernstein S.N.W."/>
            <person name="Larsson A."/>
            <person name="Li F.W."/>
            <person name="Perroud P.F."/>
            <person name="Phillips J."/>
            <person name="Ranjan P."/>
            <person name="Rokshar D.S."/>
            <person name="Rothfels C.J."/>
            <person name="Schneider L."/>
            <person name="Shu S."/>
            <person name="Stevenson D.W."/>
            <person name="Thummler F."/>
            <person name="Tillich M."/>
            <person name="Villarreal Aguilar J.C."/>
            <person name="Widiez T."/>
            <person name="Wong G.K."/>
            <person name="Wymore A."/>
            <person name="Zhang Y."/>
            <person name="Zimmer A.D."/>
            <person name="Quatrano R.S."/>
            <person name="Mayer K.F.X."/>
            <person name="Goodstein D."/>
            <person name="Casacuberta J.M."/>
            <person name="Vandepoele K."/>
            <person name="Reski R."/>
            <person name="Cuming A.C."/>
            <person name="Tuskan G.A."/>
            <person name="Maumus F."/>
            <person name="Salse J."/>
            <person name="Schmutz J."/>
            <person name="Rensing S.A."/>
        </authorList>
    </citation>
    <scope>NUCLEOTIDE SEQUENCE [LARGE SCALE GENOMIC DNA]</scope>
    <source>
        <strain evidence="2 3">cv. Gransden 2004</strain>
    </source>
</reference>
<proteinExistence type="predicted"/>